<evidence type="ECO:0000256" key="1">
    <source>
        <dbReference type="SAM" id="MobiDB-lite"/>
    </source>
</evidence>
<dbReference type="Proteomes" id="UP001187192">
    <property type="component" value="Unassembled WGS sequence"/>
</dbReference>
<evidence type="ECO:0000313" key="2">
    <source>
        <dbReference type="EMBL" id="GMN43590.1"/>
    </source>
</evidence>
<gene>
    <name evidence="2" type="ORF">TIFTF001_012793</name>
</gene>
<name>A0AA88A2C9_FICCA</name>
<evidence type="ECO:0000313" key="3">
    <source>
        <dbReference type="Proteomes" id="UP001187192"/>
    </source>
</evidence>
<feature type="region of interest" description="Disordered" evidence="1">
    <location>
        <begin position="1"/>
        <end position="31"/>
    </location>
</feature>
<proteinExistence type="predicted"/>
<organism evidence="2 3">
    <name type="scientific">Ficus carica</name>
    <name type="common">Common fig</name>
    <dbReference type="NCBI Taxonomy" id="3494"/>
    <lineage>
        <taxon>Eukaryota</taxon>
        <taxon>Viridiplantae</taxon>
        <taxon>Streptophyta</taxon>
        <taxon>Embryophyta</taxon>
        <taxon>Tracheophyta</taxon>
        <taxon>Spermatophyta</taxon>
        <taxon>Magnoliopsida</taxon>
        <taxon>eudicotyledons</taxon>
        <taxon>Gunneridae</taxon>
        <taxon>Pentapetalae</taxon>
        <taxon>rosids</taxon>
        <taxon>fabids</taxon>
        <taxon>Rosales</taxon>
        <taxon>Moraceae</taxon>
        <taxon>Ficeae</taxon>
        <taxon>Ficus</taxon>
    </lineage>
</organism>
<reference evidence="2" key="1">
    <citation type="submission" date="2023-07" db="EMBL/GenBank/DDBJ databases">
        <title>draft genome sequence of fig (Ficus carica).</title>
        <authorList>
            <person name="Takahashi T."/>
            <person name="Nishimura K."/>
        </authorList>
    </citation>
    <scope>NUCLEOTIDE SEQUENCE</scope>
</reference>
<accession>A0AA88A2C9</accession>
<protein>
    <submittedName>
        <fullName evidence="2">Uncharacterized protein</fullName>
    </submittedName>
</protein>
<dbReference type="AlphaFoldDB" id="A0AA88A2C9"/>
<dbReference type="EMBL" id="BTGU01000016">
    <property type="protein sequence ID" value="GMN43590.1"/>
    <property type="molecule type" value="Genomic_DNA"/>
</dbReference>
<keyword evidence="3" id="KW-1185">Reference proteome</keyword>
<comment type="caution">
    <text evidence="2">The sequence shown here is derived from an EMBL/GenBank/DDBJ whole genome shotgun (WGS) entry which is preliminary data.</text>
</comment>
<sequence>MRGWVSVGSRWFTESHGGGSLGSRSDGSRKGSKLCSFWLAPGKGGLRLLLIKAKFPGFMPMKIDIDYGFGIALGRKPTLEA</sequence>